<sequence length="41" mass="4474">MILPLLCFCSSDLHLGFGVQLLKLIKVAYKPGPFKPSTLLA</sequence>
<reference evidence="1" key="2">
    <citation type="journal article" date="2015" name="Fish Shellfish Immunol.">
        <title>Early steps in the European eel (Anguilla anguilla)-Vibrio vulnificus interaction in the gills: Role of the RtxA13 toxin.</title>
        <authorList>
            <person name="Callol A."/>
            <person name="Pajuelo D."/>
            <person name="Ebbesson L."/>
            <person name="Teles M."/>
            <person name="MacKenzie S."/>
            <person name="Amaro C."/>
        </authorList>
    </citation>
    <scope>NUCLEOTIDE SEQUENCE</scope>
</reference>
<name>A0A0E9S734_ANGAN</name>
<dbReference type="EMBL" id="GBXM01072107">
    <property type="protein sequence ID" value="JAH36470.1"/>
    <property type="molecule type" value="Transcribed_RNA"/>
</dbReference>
<protein>
    <submittedName>
        <fullName evidence="1">Uncharacterized protein</fullName>
    </submittedName>
</protein>
<evidence type="ECO:0000313" key="1">
    <source>
        <dbReference type="EMBL" id="JAH36470.1"/>
    </source>
</evidence>
<proteinExistence type="predicted"/>
<organism evidence="1">
    <name type="scientific">Anguilla anguilla</name>
    <name type="common">European freshwater eel</name>
    <name type="synonym">Muraena anguilla</name>
    <dbReference type="NCBI Taxonomy" id="7936"/>
    <lineage>
        <taxon>Eukaryota</taxon>
        <taxon>Metazoa</taxon>
        <taxon>Chordata</taxon>
        <taxon>Craniata</taxon>
        <taxon>Vertebrata</taxon>
        <taxon>Euteleostomi</taxon>
        <taxon>Actinopterygii</taxon>
        <taxon>Neopterygii</taxon>
        <taxon>Teleostei</taxon>
        <taxon>Anguilliformes</taxon>
        <taxon>Anguillidae</taxon>
        <taxon>Anguilla</taxon>
    </lineage>
</organism>
<accession>A0A0E9S734</accession>
<dbReference type="AlphaFoldDB" id="A0A0E9S734"/>
<reference evidence="1" key="1">
    <citation type="submission" date="2014-11" db="EMBL/GenBank/DDBJ databases">
        <authorList>
            <person name="Amaro Gonzalez C."/>
        </authorList>
    </citation>
    <scope>NUCLEOTIDE SEQUENCE</scope>
</reference>